<reference evidence="2" key="1">
    <citation type="submission" date="2022-11" db="EMBL/GenBank/DDBJ databases">
        <authorList>
            <person name="Petersen C."/>
        </authorList>
    </citation>
    <scope>NUCLEOTIDE SEQUENCE</scope>
    <source>
        <strain evidence="2">IBT 22155</strain>
    </source>
</reference>
<dbReference type="Proteomes" id="UP001149079">
    <property type="component" value="Unassembled WGS sequence"/>
</dbReference>
<dbReference type="EMBL" id="JAPQKL010000004">
    <property type="protein sequence ID" value="KAJ5135318.1"/>
    <property type="molecule type" value="Genomic_DNA"/>
</dbReference>
<dbReference type="AlphaFoldDB" id="A0A9W9L3H5"/>
<feature type="region of interest" description="Disordered" evidence="1">
    <location>
        <begin position="124"/>
        <end position="172"/>
    </location>
</feature>
<name>A0A9W9L3H5_9EURO</name>
<comment type="caution">
    <text evidence="2">The sequence shown here is derived from an EMBL/GenBank/DDBJ whole genome shotgun (WGS) entry which is preliminary data.</text>
</comment>
<dbReference type="RefSeq" id="XP_056522290.1">
    <property type="nucleotide sequence ID" value="XM_056665340.1"/>
</dbReference>
<evidence type="ECO:0000256" key="1">
    <source>
        <dbReference type="SAM" id="MobiDB-lite"/>
    </source>
</evidence>
<accession>A0A9W9L3H5</accession>
<proteinExistence type="predicted"/>
<protein>
    <submittedName>
        <fullName evidence="2">Uncharacterized protein</fullName>
    </submittedName>
</protein>
<reference evidence="2" key="2">
    <citation type="journal article" date="2023" name="IMA Fungus">
        <title>Comparative genomic study of the Penicillium genus elucidates a diverse pangenome and 15 lateral gene transfer events.</title>
        <authorList>
            <person name="Petersen C."/>
            <person name="Sorensen T."/>
            <person name="Nielsen M.R."/>
            <person name="Sondergaard T.E."/>
            <person name="Sorensen J.L."/>
            <person name="Fitzpatrick D.A."/>
            <person name="Frisvad J.C."/>
            <person name="Nielsen K.L."/>
        </authorList>
    </citation>
    <scope>NUCLEOTIDE SEQUENCE</scope>
    <source>
        <strain evidence="2">IBT 22155</strain>
    </source>
</reference>
<organism evidence="2 3">
    <name type="scientific">Penicillium bovifimosum</name>
    <dbReference type="NCBI Taxonomy" id="126998"/>
    <lineage>
        <taxon>Eukaryota</taxon>
        <taxon>Fungi</taxon>
        <taxon>Dikarya</taxon>
        <taxon>Ascomycota</taxon>
        <taxon>Pezizomycotina</taxon>
        <taxon>Eurotiomycetes</taxon>
        <taxon>Eurotiomycetidae</taxon>
        <taxon>Eurotiales</taxon>
        <taxon>Aspergillaceae</taxon>
        <taxon>Penicillium</taxon>
    </lineage>
</organism>
<evidence type="ECO:0000313" key="2">
    <source>
        <dbReference type="EMBL" id="KAJ5135318.1"/>
    </source>
</evidence>
<dbReference type="GeneID" id="81404510"/>
<sequence>MVEQTKGLCILGLYDAELLYVFQEWFEGWTEQMFRRVHHTYLRGMKKVLREGGINTGPITRPIPLQFVALLQHGDPEVMPEYSDNYLLKTDINPRSEAYPVSLKLKRGGRATTVEKEEPQDYGIEDGTLRRDHEGIPVKAEIPRRTPIPLRPRETTSPTGPHDPYDTLPPGR</sequence>
<feature type="compositionally biased region" description="Basic and acidic residues" evidence="1">
    <location>
        <begin position="127"/>
        <end position="144"/>
    </location>
</feature>
<evidence type="ECO:0000313" key="3">
    <source>
        <dbReference type="Proteomes" id="UP001149079"/>
    </source>
</evidence>
<keyword evidence="3" id="KW-1185">Reference proteome</keyword>
<gene>
    <name evidence="2" type="ORF">N7515_004596</name>
</gene>